<evidence type="ECO:0000313" key="14">
    <source>
        <dbReference type="Proteomes" id="UP001211907"/>
    </source>
</evidence>
<dbReference type="GO" id="GO:0030532">
    <property type="term" value="C:small nuclear ribonucleoprotein complex"/>
    <property type="evidence" value="ECO:0007669"/>
    <property type="project" value="UniProtKB-ARBA"/>
</dbReference>
<dbReference type="GO" id="GO:0008380">
    <property type="term" value="P:RNA splicing"/>
    <property type="evidence" value="ECO:0007669"/>
    <property type="project" value="UniProtKB-KW"/>
</dbReference>
<dbReference type="AlphaFoldDB" id="A0AAD5XIT5"/>
<organism evidence="13 14">
    <name type="scientific">Physocladia obscura</name>
    <dbReference type="NCBI Taxonomy" id="109957"/>
    <lineage>
        <taxon>Eukaryota</taxon>
        <taxon>Fungi</taxon>
        <taxon>Fungi incertae sedis</taxon>
        <taxon>Chytridiomycota</taxon>
        <taxon>Chytridiomycota incertae sedis</taxon>
        <taxon>Chytridiomycetes</taxon>
        <taxon>Chytridiales</taxon>
        <taxon>Chytriomycetaceae</taxon>
        <taxon>Physocladia</taxon>
    </lineage>
</organism>
<dbReference type="PROSITE" id="PS50102">
    <property type="entry name" value="RRM"/>
    <property type="match status" value="2"/>
</dbReference>
<evidence type="ECO:0000256" key="3">
    <source>
        <dbReference type="ARBA" id="ARBA00022664"/>
    </source>
</evidence>
<name>A0AAD5XIT5_9FUNG</name>
<evidence type="ECO:0000256" key="4">
    <source>
        <dbReference type="ARBA" id="ARBA00022728"/>
    </source>
</evidence>
<keyword evidence="8" id="KW-0539">Nucleus</keyword>
<comment type="subcellular location">
    <subcellularLocation>
        <location evidence="1">Nucleus</location>
    </subcellularLocation>
</comment>
<dbReference type="InterPro" id="IPR000504">
    <property type="entry name" value="RRM_dom"/>
</dbReference>
<dbReference type="SUPFAM" id="SSF54928">
    <property type="entry name" value="RNA-binding domain, RBD"/>
    <property type="match status" value="1"/>
</dbReference>
<evidence type="ECO:0000256" key="8">
    <source>
        <dbReference type="ARBA" id="ARBA00023242"/>
    </source>
</evidence>
<dbReference type="PANTHER" id="PTHR10501">
    <property type="entry name" value="U1 SMALL NUCLEAR RIBONUCLEOPROTEIN A/U2 SMALL NUCLEAR RIBONUCLEOPROTEIN B"/>
    <property type="match status" value="1"/>
</dbReference>
<evidence type="ECO:0000256" key="9">
    <source>
        <dbReference type="ARBA" id="ARBA00023274"/>
    </source>
</evidence>
<feature type="region of interest" description="Disordered" evidence="11">
    <location>
        <begin position="102"/>
        <end position="203"/>
    </location>
</feature>
<gene>
    <name evidence="13" type="ORF">HK100_010540</name>
</gene>
<keyword evidence="9" id="KW-0687">Ribonucleoprotein</keyword>
<keyword evidence="4" id="KW-0747">Spliceosome</keyword>
<dbReference type="Gene3D" id="3.30.70.330">
    <property type="match status" value="2"/>
</dbReference>
<keyword evidence="6 10" id="KW-0694">RNA-binding</keyword>
<evidence type="ECO:0000256" key="2">
    <source>
        <dbReference type="ARBA" id="ARBA00007243"/>
    </source>
</evidence>
<evidence type="ECO:0000256" key="7">
    <source>
        <dbReference type="ARBA" id="ARBA00023187"/>
    </source>
</evidence>
<dbReference type="Proteomes" id="UP001211907">
    <property type="component" value="Unassembled WGS sequence"/>
</dbReference>
<proteinExistence type="inferred from homology"/>
<keyword evidence="7" id="KW-0508">mRNA splicing</keyword>
<evidence type="ECO:0000256" key="11">
    <source>
        <dbReference type="SAM" id="MobiDB-lite"/>
    </source>
</evidence>
<evidence type="ECO:0000313" key="13">
    <source>
        <dbReference type="EMBL" id="KAJ3125903.1"/>
    </source>
</evidence>
<feature type="compositionally biased region" description="Acidic residues" evidence="11">
    <location>
        <begin position="175"/>
        <end position="196"/>
    </location>
</feature>
<feature type="compositionally biased region" description="Acidic residues" evidence="11">
    <location>
        <begin position="121"/>
        <end position="132"/>
    </location>
</feature>
<dbReference type="GO" id="GO:0006397">
    <property type="term" value="P:mRNA processing"/>
    <property type="evidence" value="ECO:0007669"/>
    <property type="project" value="UniProtKB-KW"/>
</dbReference>
<evidence type="ECO:0000256" key="5">
    <source>
        <dbReference type="ARBA" id="ARBA00022737"/>
    </source>
</evidence>
<reference evidence="13" key="1">
    <citation type="submission" date="2020-05" db="EMBL/GenBank/DDBJ databases">
        <title>Phylogenomic resolution of chytrid fungi.</title>
        <authorList>
            <person name="Stajich J.E."/>
            <person name="Amses K."/>
            <person name="Simmons R."/>
            <person name="Seto K."/>
            <person name="Myers J."/>
            <person name="Bonds A."/>
            <person name="Quandt C.A."/>
            <person name="Barry K."/>
            <person name="Liu P."/>
            <person name="Grigoriev I."/>
            <person name="Longcore J.E."/>
            <person name="James T.Y."/>
        </authorList>
    </citation>
    <scope>NUCLEOTIDE SEQUENCE</scope>
    <source>
        <strain evidence="13">JEL0513</strain>
    </source>
</reference>
<feature type="domain" description="RRM" evidence="12">
    <location>
        <begin position="203"/>
        <end position="280"/>
    </location>
</feature>
<accession>A0AAD5XIT5</accession>
<dbReference type="FunFam" id="3.30.70.330:FF:000029">
    <property type="entry name" value="U2 small nuclear ribonucleoprotein B"/>
    <property type="match status" value="1"/>
</dbReference>
<protein>
    <recommendedName>
        <fullName evidence="12">RRM domain-containing protein</fullName>
    </recommendedName>
</protein>
<dbReference type="InterPro" id="IPR035979">
    <property type="entry name" value="RBD_domain_sf"/>
</dbReference>
<evidence type="ECO:0000256" key="6">
    <source>
        <dbReference type="ARBA" id="ARBA00022884"/>
    </source>
</evidence>
<dbReference type="EMBL" id="JADGJH010000586">
    <property type="protein sequence ID" value="KAJ3125903.1"/>
    <property type="molecule type" value="Genomic_DNA"/>
</dbReference>
<evidence type="ECO:0000256" key="10">
    <source>
        <dbReference type="PROSITE-ProRule" id="PRU00176"/>
    </source>
</evidence>
<dbReference type="FunFam" id="3.30.70.330:FF:000039">
    <property type="entry name" value="U1 small nuclear ribonucleoprotein A"/>
    <property type="match status" value="1"/>
</dbReference>
<dbReference type="CDD" id="cd12246">
    <property type="entry name" value="RRM1_U1A_like"/>
    <property type="match status" value="1"/>
</dbReference>
<feature type="domain" description="RRM" evidence="12">
    <location>
        <begin position="10"/>
        <end position="89"/>
    </location>
</feature>
<sequence length="280" mass="30928">MSTSFVPPSQTLYVRQVADKVSKIELKTSLYHLFSQHGAVIDVVVVKKPQMRNQAFIVFRDVAGATAAMRALQSFPFFERALKIEYAKAKSNAVALLEGKVAPPPRKSKTENSVNIVGESNVEENESDDQEESGSPQQKRARITADNDNEPNNAKKLAFNSANGHKNGNDRSKNDDDDDDDDDVDMEEDDDEEGEPEQNPPSNILFLNNLPAQVTSGGNETLTKLFKDYAGFKEVRLVPGKADLAFVEYKNAQQATEAKQRLDGFSLVAGKAMKIQYAKV</sequence>
<evidence type="ECO:0000259" key="12">
    <source>
        <dbReference type="PROSITE" id="PS50102"/>
    </source>
</evidence>
<evidence type="ECO:0000256" key="1">
    <source>
        <dbReference type="ARBA" id="ARBA00004123"/>
    </source>
</evidence>
<comment type="similarity">
    <text evidence="2">Belongs to the RRM U1 A/B'' family.</text>
</comment>
<dbReference type="Pfam" id="PF00076">
    <property type="entry name" value="RRM_1"/>
    <property type="match status" value="2"/>
</dbReference>
<keyword evidence="14" id="KW-1185">Reference proteome</keyword>
<dbReference type="GO" id="GO:0005681">
    <property type="term" value="C:spliceosomal complex"/>
    <property type="evidence" value="ECO:0007669"/>
    <property type="project" value="UniProtKB-KW"/>
</dbReference>
<dbReference type="SMART" id="SM00360">
    <property type="entry name" value="RRM"/>
    <property type="match status" value="2"/>
</dbReference>
<keyword evidence="3" id="KW-0507">mRNA processing</keyword>
<dbReference type="GO" id="GO:0003723">
    <property type="term" value="F:RNA binding"/>
    <property type="evidence" value="ECO:0007669"/>
    <property type="project" value="UniProtKB-UniRule"/>
</dbReference>
<comment type="caution">
    <text evidence="13">The sequence shown here is derived from an EMBL/GenBank/DDBJ whole genome shotgun (WGS) entry which is preliminary data.</text>
</comment>
<keyword evidence="5" id="KW-0677">Repeat</keyword>
<dbReference type="InterPro" id="IPR012677">
    <property type="entry name" value="Nucleotide-bd_a/b_plait_sf"/>
</dbReference>